<dbReference type="PANTHER" id="PTHR34075:SF5">
    <property type="entry name" value="BLR3430 PROTEIN"/>
    <property type="match status" value="1"/>
</dbReference>
<sequence>MTSPFSEGVAAGVVRYQHCNACGAWQPLQRHACRQCGSRALVWRDSGGLATVHAVTEVFRGPTEAFQALAPYTLVIATLDEGPRVMGHAAPGTAIGDRVRASRFDVDGQPLLRFVPA</sequence>
<dbReference type="InterPro" id="IPR052513">
    <property type="entry name" value="Thioester_dehydratase-like"/>
</dbReference>
<feature type="domain" description="ChsH2 C-terminal OB-fold" evidence="1">
    <location>
        <begin position="43"/>
        <end position="101"/>
    </location>
</feature>
<organism evidence="3 4">
    <name type="scientific">Cupriavidus pauculus</name>
    <dbReference type="NCBI Taxonomy" id="82633"/>
    <lineage>
        <taxon>Bacteria</taxon>
        <taxon>Pseudomonadati</taxon>
        <taxon>Pseudomonadota</taxon>
        <taxon>Betaproteobacteria</taxon>
        <taxon>Burkholderiales</taxon>
        <taxon>Burkholderiaceae</taxon>
        <taxon>Cupriavidus</taxon>
    </lineage>
</organism>
<keyword evidence="3" id="KW-0238">DNA-binding</keyword>
<dbReference type="SUPFAM" id="SSF50249">
    <property type="entry name" value="Nucleic acid-binding proteins"/>
    <property type="match status" value="1"/>
</dbReference>
<protein>
    <submittedName>
        <fullName evidence="3">DNA-binding protein</fullName>
    </submittedName>
</protein>
<dbReference type="Proteomes" id="UP000270411">
    <property type="component" value="Chromosome 1"/>
</dbReference>
<dbReference type="GO" id="GO:0003677">
    <property type="term" value="F:DNA binding"/>
    <property type="evidence" value="ECO:0007669"/>
    <property type="project" value="UniProtKB-KW"/>
</dbReference>
<dbReference type="PANTHER" id="PTHR34075">
    <property type="entry name" value="BLR3430 PROTEIN"/>
    <property type="match status" value="1"/>
</dbReference>
<dbReference type="KEGG" id="cpau:EHF44_13575"/>
<evidence type="ECO:0000259" key="2">
    <source>
        <dbReference type="Pfam" id="PF12172"/>
    </source>
</evidence>
<feature type="domain" description="ChsH2 rubredoxin-like zinc ribbon" evidence="2">
    <location>
        <begin position="7"/>
        <end position="41"/>
    </location>
</feature>
<dbReference type="InterPro" id="IPR012340">
    <property type="entry name" value="NA-bd_OB-fold"/>
</dbReference>
<dbReference type="RefSeq" id="WP_124684229.1">
    <property type="nucleotide sequence ID" value="NZ_CP033969.1"/>
</dbReference>
<accession>A0A3G8H1W8</accession>
<dbReference type="AlphaFoldDB" id="A0A3G8H1W8"/>
<dbReference type="OrthoDB" id="8857769at2"/>
<dbReference type="InterPro" id="IPR002878">
    <property type="entry name" value="ChsH2_C"/>
</dbReference>
<dbReference type="Pfam" id="PF01796">
    <property type="entry name" value="OB_ChsH2_C"/>
    <property type="match status" value="1"/>
</dbReference>
<proteinExistence type="predicted"/>
<reference evidence="4" key="1">
    <citation type="submission" date="2018-11" db="EMBL/GenBank/DDBJ databases">
        <title>FDA dAtabase for Regulatory Grade micrObial Sequences (FDA-ARGOS): Supporting development and validation of Infectious Disease Dx tests.</title>
        <authorList>
            <person name="Goldberg B."/>
            <person name="Campos J."/>
            <person name="Tallon L."/>
            <person name="Sadzewicz L."/>
            <person name="Zhao X."/>
            <person name="Vavikolanu K."/>
            <person name="Mehta A."/>
            <person name="Aluvathingal J."/>
            <person name="Nadendla S."/>
            <person name="Geyer C."/>
            <person name="Nandy P."/>
            <person name="Yan Y."/>
            <person name="Sichtig H."/>
        </authorList>
    </citation>
    <scope>NUCLEOTIDE SEQUENCE [LARGE SCALE GENOMIC DNA]</scope>
    <source>
        <strain evidence="4">FDAARGOS_614</strain>
    </source>
</reference>
<gene>
    <name evidence="3" type="ORF">EHF44_13575</name>
</gene>
<name>A0A3G8H1W8_9BURK</name>
<evidence type="ECO:0000313" key="3">
    <source>
        <dbReference type="EMBL" id="AZG14394.1"/>
    </source>
</evidence>
<dbReference type="Pfam" id="PF12172">
    <property type="entry name" value="zf-ChsH2"/>
    <property type="match status" value="1"/>
</dbReference>
<dbReference type="InterPro" id="IPR022002">
    <property type="entry name" value="ChsH2_Znr"/>
</dbReference>
<dbReference type="EMBL" id="CP033969">
    <property type="protein sequence ID" value="AZG14394.1"/>
    <property type="molecule type" value="Genomic_DNA"/>
</dbReference>
<evidence type="ECO:0000259" key="1">
    <source>
        <dbReference type="Pfam" id="PF01796"/>
    </source>
</evidence>
<evidence type="ECO:0000313" key="4">
    <source>
        <dbReference type="Proteomes" id="UP000270411"/>
    </source>
</evidence>